<name>A0A8J2SZH0_ZYGB2</name>
<evidence type="ECO:0000313" key="3">
    <source>
        <dbReference type="Proteomes" id="UP000019375"/>
    </source>
</evidence>
<proteinExistence type="predicted"/>
<dbReference type="InterPro" id="IPR024388">
    <property type="entry name" value="Ribosomal_mL58"/>
</dbReference>
<dbReference type="PANTHER" id="PTHR28266:SF1">
    <property type="entry name" value="LARGE RIBOSOMAL SUBUNIT PROTEIN ML58"/>
    <property type="match status" value="1"/>
</dbReference>
<keyword evidence="3" id="KW-1185">Reference proteome</keyword>
<feature type="region of interest" description="Disordered" evidence="1">
    <location>
        <begin position="67"/>
        <end position="86"/>
    </location>
</feature>
<dbReference type="GO" id="GO:0005762">
    <property type="term" value="C:mitochondrial large ribosomal subunit"/>
    <property type="evidence" value="ECO:0007669"/>
    <property type="project" value="TreeGrafter"/>
</dbReference>
<dbReference type="OrthoDB" id="6021263at2759"/>
<evidence type="ECO:0000313" key="2">
    <source>
        <dbReference type="EMBL" id="CDF87191.1"/>
    </source>
</evidence>
<dbReference type="EMBL" id="HG316454">
    <property type="protein sequence ID" value="CDF87191.1"/>
    <property type="molecule type" value="Genomic_DNA"/>
</dbReference>
<gene>
    <name evidence="2" type="ORF">BN860_00848g</name>
</gene>
<dbReference type="AlphaFoldDB" id="A0A8J2SZH0"/>
<feature type="compositionally biased region" description="Polar residues" evidence="1">
    <location>
        <begin position="67"/>
        <end position="77"/>
    </location>
</feature>
<protein>
    <submittedName>
        <fullName evidence="2">BN860_00848g1_1</fullName>
    </submittedName>
</protein>
<organism evidence="2 3">
    <name type="scientific">Zygosaccharomyces bailii (strain CLIB 213 / ATCC 58445 / CBS 680 / BCRC 21525 / NBRC 1098 / NCYC 1416 / NRRL Y-2227)</name>
    <dbReference type="NCBI Taxonomy" id="1333698"/>
    <lineage>
        <taxon>Eukaryota</taxon>
        <taxon>Fungi</taxon>
        <taxon>Dikarya</taxon>
        <taxon>Ascomycota</taxon>
        <taxon>Saccharomycotina</taxon>
        <taxon>Saccharomycetes</taxon>
        <taxon>Saccharomycetales</taxon>
        <taxon>Saccharomycetaceae</taxon>
        <taxon>Zygosaccharomyces</taxon>
    </lineage>
</organism>
<reference evidence="3" key="1">
    <citation type="journal article" date="2013" name="Genome Announc.">
        <title>Genome sequence of the food spoilage yeast Zygosaccharomyces bailii CLIB 213(T).</title>
        <authorList>
            <person name="Galeote V."/>
            <person name="Bigey F."/>
            <person name="Devillers H."/>
            <person name="Neuveglise C."/>
            <person name="Dequin S."/>
        </authorList>
    </citation>
    <scope>NUCLEOTIDE SEQUENCE [LARGE SCALE GENOMIC DNA]</scope>
    <source>
        <strain evidence="3">CLIB 213 / ATCC 58445 / CBS 680 / CCRC 21525 / NBRC 1098 / NCYC 1416 / NRRL Y-2227</strain>
    </source>
</reference>
<dbReference type="PANTHER" id="PTHR28266">
    <property type="entry name" value="54S RIBOSOMAL PROTEIN L20, MITOCHONDRIAL"/>
    <property type="match status" value="1"/>
</dbReference>
<sequence>MQSFIRRFHTQRIYLKNLSKFVDKSKKTPELRGAPTIYNDKSSASNYKGYLRAKVPTGLYLNLSQSSPTGSINSETIPASFLPKNDPRRPLAQELAGRDVLADCSAPTVLPGHSTITGCKDYHLTPEHVQEIQKLRSENPQKNSRKALAKRFNVSPLFISLVSEAPKSWKVEMDSRLAEIKSNWHSRRALAREDRKKRKDMWYRA</sequence>
<evidence type="ECO:0000256" key="1">
    <source>
        <dbReference type="SAM" id="MobiDB-lite"/>
    </source>
</evidence>
<dbReference type="Proteomes" id="UP000019375">
    <property type="component" value="Unassembled WGS sequence"/>
</dbReference>
<dbReference type="Pfam" id="PF12824">
    <property type="entry name" value="MRP-L20"/>
    <property type="match status" value="1"/>
</dbReference>
<dbReference type="GO" id="GO:0003735">
    <property type="term" value="F:structural constituent of ribosome"/>
    <property type="evidence" value="ECO:0007669"/>
    <property type="project" value="TreeGrafter"/>
</dbReference>
<accession>A0A8J2SZH0</accession>